<gene>
    <name evidence="1" type="ORF">AFUS01_LOCUS7155</name>
</gene>
<feature type="non-terminal residue" evidence="1">
    <location>
        <position position="28"/>
    </location>
</feature>
<evidence type="ECO:0000313" key="1">
    <source>
        <dbReference type="EMBL" id="CAG7717715.1"/>
    </source>
</evidence>
<sequence length="28" mass="2991">GPDSSKLFCFCLRDCLLTTSPRLSNGGC</sequence>
<keyword evidence="2" id="KW-1185">Reference proteome</keyword>
<accession>A0A8J2JCM8</accession>
<evidence type="ECO:0000313" key="2">
    <source>
        <dbReference type="Proteomes" id="UP000708208"/>
    </source>
</evidence>
<protein>
    <submittedName>
        <fullName evidence="1">Uncharacterized protein</fullName>
    </submittedName>
</protein>
<dbReference type="Proteomes" id="UP000708208">
    <property type="component" value="Unassembled WGS sequence"/>
</dbReference>
<dbReference type="EMBL" id="CAJVCH010048060">
    <property type="protein sequence ID" value="CAG7717715.1"/>
    <property type="molecule type" value="Genomic_DNA"/>
</dbReference>
<name>A0A8J2JCM8_9HEXA</name>
<comment type="caution">
    <text evidence="1">The sequence shown here is derived from an EMBL/GenBank/DDBJ whole genome shotgun (WGS) entry which is preliminary data.</text>
</comment>
<organism evidence="1 2">
    <name type="scientific">Allacma fusca</name>
    <dbReference type="NCBI Taxonomy" id="39272"/>
    <lineage>
        <taxon>Eukaryota</taxon>
        <taxon>Metazoa</taxon>
        <taxon>Ecdysozoa</taxon>
        <taxon>Arthropoda</taxon>
        <taxon>Hexapoda</taxon>
        <taxon>Collembola</taxon>
        <taxon>Symphypleona</taxon>
        <taxon>Sminthuridae</taxon>
        <taxon>Allacma</taxon>
    </lineage>
</organism>
<reference evidence="1" key="1">
    <citation type="submission" date="2021-06" db="EMBL/GenBank/DDBJ databases">
        <authorList>
            <person name="Hodson N. C."/>
            <person name="Mongue J. A."/>
            <person name="Jaron S. K."/>
        </authorList>
    </citation>
    <scope>NUCLEOTIDE SEQUENCE</scope>
</reference>
<dbReference type="AlphaFoldDB" id="A0A8J2JCM8"/>
<proteinExistence type="predicted"/>